<feature type="chain" id="PRO_5013295502" evidence="1">
    <location>
        <begin position="21"/>
        <end position="468"/>
    </location>
</feature>
<dbReference type="EMBL" id="FUWG01000004">
    <property type="protein sequence ID" value="SJZ31834.1"/>
    <property type="molecule type" value="Genomic_DNA"/>
</dbReference>
<dbReference type="AlphaFoldDB" id="A0A1T4JNW0"/>
<dbReference type="RefSeq" id="WP_143593177.1">
    <property type="nucleotide sequence ID" value="NZ_FUWG01000004.1"/>
</dbReference>
<organism evidence="2 3">
    <name type="scientific">Treponema porcinum</name>
    <dbReference type="NCBI Taxonomy" id="261392"/>
    <lineage>
        <taxon>Bacteria</taxon>
        <taxon>Pseudomonadati</taxon>
        <taxon>Spirochaetota</taxon>
        <taxon>Spirochaetia</taxon>
        <taxon>Spirochaetales</taxon>
        <taxon>Treponemataceae</taxon>
        <taxon>Treponema</taxon>
    </lineage>
</organism>
<sequence length="468" mass="50846">MRNRIFICWIISASLSVCFAASSGNGEMPFAVKKIESAVSGGVYVRRASPCDSTYNASSSVKVAMRAMDVKAAWRIPSVKFGSECDYDEFSWGAQFRFGEICGVPANLLFGKLNFSGSISKMNAPYISTSASCFGAVPSAASGITVSLPGISSSSKPVSAAFSYKMTPKKNIRKFDLCFFSDDRGNFAQSICVNLKAGRKTQFSFSQTGGSFSVSNETAQWFSKTPLFPETKIWFADVQCGINSPFYTAKWCADFYSPGSRDFEWSVSCENELSAGWCGVLFSGFAASSTEIFTPSSKNVKILSQIKINPVVTVFPFQAFRMRLGGVFYREEKLTSERDVETNCKGGAGLHITGRYGSSRLTFTGAEKEYAVYSYYSFRAQWKPAFSVSYAVTGQEDGTAEKKEVKAWCSASVPVKNCGTAASFSAKASGSAVFEDGFSYGTAALSAGIKQSSKKAMYSYSVNIKYKF</sequence>
<dbReference type="Proteomes" id="UP000190423">
    <property type="component" value="Unassembled WGS sequence"/>
</dbReference>
<feature type="signal peptide" evidence="1">
    <location>
        <begin position="1"/>
        <end position="20"/>
    </location>
</feature>
<evidence type="ECO:0000313" key="2">
    <source>
        <dbReference type="EMBL" id="SJZ31834.1"/>
    </source>
</evidence>
<accession>A0A1T4JNW0</accession>
<keyword evidence="1" id="KW-0732">Signal</keyword>
<protein>
    <submittedName>
        <fullName evidence="2">Uncharacterized protein</fullName>
    </submittedName>
</protein>
<dbReference type="GeneID" id="78315963"/>
<evidence type="ECO:0000313" key="3">
    <source>
        <dbReference type="Proteomes" id="UP000190423"/>
    </source>
</evidence>
<reference evidence="2 3" key="1">
    <citation type="submission" date="2017-02" db="EMBL/GenBank/DDBJ databases">
        <authorList>
            <person name="Peterson S.W."/>
        </authorList>
    </citation>
    <scope>NUCLEOTIDE SEQUENCE [LARGE SCALE GENOMIC DNA]</scope>
    <source>
        <strain evidence="2 3">ATCC BAA-908</strain>
    </source>
</reference>
<name>A0A1T4JNW0_TREPO</name>
<proteinExistence type="predicted"/>
<gene>
    <name evidence="2" type="ORF">SAMN02745149_00650</name>
</gene>
<keyword evidence="3" id="KW-1185">Reference proteome</keyword>
<evidence type="ECO:0000256" key="1">
    <source>
        <dbReference type="SAM" id="SignalP"/>
    </source>
</evidence>